<evidence type="ECO:0000313" key="3">
    <source>
        <dbReference type="EMBL" id="EED86962.1"/>
    </source>
</evidence>
<feature type="region of interest" description="Disordered" evidence="2">
    <location>
        <begin position="1"/>
        <end position="25"/>
    </location>
</feature>
<name>B8LCC6_THAPS</name>
<feature type="compositionally biased region" description="Acidic residues" evidence="2">
    <location>
        <begin position="176"/>
        <end position="185"/>
    </location>
</feature>
<feature type="compositionally biased region" description="Low complexity" evidence="2">
    <location>
        <begin position="223"/>
        <end position="238"/>
    </location>
</feature>
<protein>
    <recommendedName>
        <fullName evidence="5">HMG box domain-containing protein</fullName>
    </recommendedName>
</protein>
<evidence type="ECO:0000313" key="4">
    <source>
        <dbReference type="Proteomes" id="UP000001449"/>
    </source>
</evidence>
<keyword evidence="1" id="KW-0238">DNA-binding</keyword>
<dbReference type="PANTHER" id="PTHR48112:SF15">
    <property type="entry name" value="HMG BOX DOMAIN-CONTAINING PROTEIN"/>
    <property type="match status" value="1"/>
</dbReference>
<dbReference type="GO" id="GO:0005634">
    <property type="term" value="C:nucleus"/>
    <property type="evidence" value="ECO:0000318"/>
    <property type="project" value="GO_Central"/>
</dbReference>
<feature type="region of interest" description="Disordered" evidence="2">
    <location>
        <begin position="223"/>
        <end position="267"/>
    </location>
</feature>
<reference evidence="3 4" key="2">
    <citation type="journal article" date="2008" name="Nature">
        <title>The Phaeodactylum genome reveals the evolutionary history of diatom genomes.</title>
        <authorList>
            <person name="Bowler C."/>
            <person name="Allen A.E."/>
            <person name="Badger J.H."/>
            <person name="Grimwood J."/>
            <person name="Jabbari K."/>
            <person name="Kuo A."/>
            <person name="Maheswari U."/>
            <person name="Martens C."/>
            <person name="Maumus F."/>
            <person name="Otillar R.P."/>
            <person name="Rayko E."/>
            <person name="Salamov A."/>
            <person name="Vandepoele K."/>
            <person name="Beszteri B."/>
            <person name="Gruber A."/>
            <person name="Heijde M."/>
            <person name="Katinka M."/>
            <person name="Mock T."/>
            <person name="Valentin K."/>
            <person name="Verret F."/>
            <person name="Berges J.A."/>
            <person name="Brownlee C."/>
            <person name="Cadoret J.P."/>
            <person name="Chiovitti A."/>
            <person name="Choi C.J."/>
            <person name="Coesel S."/>
            <person name="De Martino A."/>
            <person name="Detter J.C."/>
            <person name="Durkin C."/>
            <person name="Falciatore A."/>
            <person name="Fournet J."/>
            <person name="Haruta M."/>
            <person name="Huysman M.J."/>
            <person name="Jenkins B.D."/>
            <person name="Jiroutova K."/>
            <person name="Jorgensen R.E."/>
            <person name="Joubert Y."/>
            <person name="Kaplan A."/>
            <person name="Kroger N."/>
            <person name="Kroth P.G."/>
            <person name="La Roche J."/>
            <person name="Lindquist E."/>
            <person name="Lommer M."/>
            <person name="Martin-Jezequel V."/>
            <person name="Lopez P.J."/>
            <person name="Lucas S."/>
            <person name="Mangogna M."/>
            <person name="McGinnis K."/>
            <person name="Medlin L.K."/>
            <person name="Montsant A."/>
            <person name="Oudot-Le Secq M.P."/>
            <person name="Napoli C."/>
            <person name="Obornik M."/>
            <person name="Parker M.S."/>
            <person name="Petit J.L."/>
            <person name="Porcel B.M."/>
            <person name="Poulsen N."/>
            <person name="Robison M."/>
            <person name="Rychlewski L."/>
            <person name="Rynearson T.A."/>
            <person name="Schmutz J."/>
            <person name="Shapiro H."/>
            <person name="Siaut M."/>
            <person name="Stanley M."/>
            <person name="Sussman M.R."/>
            <person name="Taylor A.R."/>
            <person name="Vardi A."/>
            <person name="von Dassow P."/>
            <person name="Vyverman W."/>
            <person name="Willis A."/>
            <person name="Wyrwicz L.S."/>
            <person name="Rokhsar D.S."/>
            <person name="Weissenbach J."/>
            <person name="Armbrust E.V."/>
            <person name="Green B.R."/>
            <person name="Van de Peer Y."/>
            <person name="Grigoriev I.V."/>
        </authorList>
    </citation>
    <scope>NUCLEOTIDE SEQUENCE [LARGE SCALE GENOMIC DNA]</scope>
    <source>
        <strain evidence="3 4">CCMP1335</strain>
    </source>
</reference>
<dbReference type="InterPro" id="IPR036910">
    <property type="entry name" value="HMG_box_dom_sf"/>
</dbReference>
<dbReference type="Gene3D" id="1.10.30.10">
    <property type="entry name" value="High mobility group box domain"/>
    <property type="match status" value="1"/>
</dbReference>
<dbReference type="PANTHER" id="PTHR48112">
    <property type="entry name" value="HIGH MOBILITY GROUP PROTEIN DSP1"/>
    <property type="match status" value="1"/>
</dbReference>
<proteinExistence type="predicted"/>
<dbReference type="EMBL" id="DS999417">
    <property type="protein sequence ID" value="EED86962.1"/>
    <property type="molecule type" value="Genomic_DNA"/>
</dbReference>
<accession>B8LCC6</accession>
<organism evidence="3 4">
    <name type="scientific">Thalassiosira pseudonana</name>
    <name type="common">Marine diatom</name>
    <name type="synonym">Cyclotella nana</name>
    <dbReference type="NCBI Taxonomy" id="35128"/>
    <lineage>
        <taxon>Eukaryota</taxon>
        <taxon>Sar</taxon>
        <taxon>Stramenopiles</taxon>
        <taxon>Ochrophyta</taxon>
        <taxon>Bacillariophyta</taxon>
        <taxon>Coscinodiscophyceae</taxon>
        <taxon>Thalassiosirophycidae</taxon>
        <taxon>Thalassiosirales</taxon>
        <taxon>Thalassiosiraceae</taxon>
        <taxon>Thalassiosira</taxon>
    </lineage>
</organism>
<evidence type="ECO:0008006" key="5">
    <source>
        <dbReference type="Google" id="ProtNLM"/>
    </source>
</evidence>
<keyword evidence="4" id="KW-1185">Reference proteome</keyword>
<feature type="region of interest" description="Disordered" evidence="2">
    <location>
        <begin position="150"/>
        <end position="195"/>
    </location>
</feature>
<dbReference type="HOGENOM" id="CLU_078670_0_0_1"/>
<dbReference type="InParanoid" id="B8LCC6"/>
<dbReference type="KEGG" id="tps:THAPSDRAFT_25098"/>
<evidence type="ECO:0000256" key="2">
    <source>
        <dbReference type="SAM" id="MobiDB-lite"/>
    </source>
</evidence>
<dbReference type="RefSeq" id="XP_002296761.1">
    <property type="nucleotide sequence ID" value="XM_002296725.1"/>
</dbReference>
<dbReference type="GeneID" id="7449963"/>
<feature type="compositionally biased region" description="Basic residues" evidence="2">
    <location>
        <begin position="150"/>
        <end position="165"/>
    </location>
</feature>
<dbReference type="PaxDb" id="35128-Thaps25098"/>
<dbReference type="GO" id="GO:0003677">
    <property type="term" value="F:DNA binding"/>
    <property type="evidence" value="ECO:0007669"/>
    <property type="project" value="UniProtKB-KW"/>
</dbReference>
<dbReference type="Proteomes" id="UP000001449">
    <property type="component" value="Chromosome 16"/>
</dbReference>
<sequence>MTSSNGAARSKAGDDEDDEGYPPLPLRPFTSYNIFSQLERRYIVQTNSNVVADLPAHIDQNASARPEKYRNIILPKDWYVVGANRKKRQHHVNHGVISFVDLSKTISRNWGTCDDATRRYCERLAEGEMVRYSQDINAYSEKYGEEALKARRKKRKKKGKKKIKASKVAARSRNDDDAEEEEDSIPSETVRKDKNLLQHHQAKKYAQPFPDCDFMDQEDFKESATTTSASTSAAASSESSERMLVSRGYQKNDLSEAEAELPPTRLRSYDHSLDGAVASRRSSLDSKGSDILTGVEAAKAFDDMLEYD</sequence>
<gene>
    <name evidence="3" type="ORF">THAPSDRAFT_25098</name>
</gene>
<reference evidence="3 4" key="1">
    <citation type="journal article" date="2004" name="Science">
        <title>The genome of the diatom Thalassiosira pseudonana: ecology, evolution, and metabolism.</title>
        <authorList>
            <person name="Armbrust E.V."/>
            <person name="Berges J.A."/>
            <person name="Bowler C."/>
            <person name="Green B.R."/>
            <person name="Martinez D."/>
            <person name="Putnam N.H."/>
            <person name="Zhou S."/>
            <person name="Allen A.E."/>
            <person name="Apt K.E."/>
            <person name="Bechner M."/>
            <person name="Brzezinski M.A."/>
            <person name="Chaal B.K."/>
            <person name="Chiovitti A."/>
            <person name="Davis A.K."/>
            <person name="Demarest M.S."/>
            <person name="Detter J.C."/>
            <person name="Glavina T."/>
            <person name="Goodstein D."/>
            <person name="Hadi M.Z."/>
            <person name="Hellsten U."/>
            <person name="Hildebrand M."/>
            <person name="Jenkins B.D."/>
            <person name="Jurka J."/>
            <person name="Kapitonov V.V."/>
            <person name="Kroger N."/>
            <person name="Lau W.W."/>
            <person name="Lane T.W."/>
            <person name="Larimer F.W."/>
            <person name="Lippmeier J.C."/>
            <person name="Lucas S."/>
            <person name="Medina M."/>
            <person name="Montsant A."/>
            <person name="Obornik M."/>
            <person name="Parker M.S."/>
            <person name="Palenik B."/>
            <person name="Pazour G.J."/>
            <person name="Richardson P.M."/>
            <person name="Rynearson T.A."/>
            <person name="Saito M.A."/>
            <person name="Schwartz D.C."/>
            <person name="Thamatrakoln K."/>
            <person name="Valentin K."/>
            <person name="Vardi A."/>
            <person name="Wilkerson F.P."/>
            <person name="Rokhsar D.S."/>
        </authorList>
    </citation>
    <scope>NUCLEOTIDE SEQUENCE [LARGE SCALE GENOMIC DNA]</scope>
    <source>
        <strain evidence="3 4">CCMP1335</strain>
    </source>
</reference>
<evidence type="ECO:0000256" key="1">
    <source>
        <dbReference type="ARBA" id="ARBA00023125"/>
    </source>
</evidence>
<dbReference type="InterPro" id="IPR050342">
    <property type="entry name" value="HMGB"/>
</dbReference>
<dbReference type="AlphaFoldDB" id="B8LCC6"/>
<dbReference type="SUPFAM" id="SSF47095">
    <property type="entry name" value="HMG-box"/>
    <property type="match status" value="1"/>
</dbReference>